<dbReference type="PANTHER" id="PTHR45739">
    <property type="entry name" value="MATRIX PROTEIN, PUTATIVE-RELATED"/>
    <property type="match status" value="1"/>
</dbReference>
<dbReference type="AlphaFoldDB" id="A0A199XTE8"/>
<dbReference type="NCBIfam" id="NF012200">
    <property type="entry name" value="choice_anch_D"/>
    <property type="match status" value="2"/>
</dbReference>
<sequence length="1006" mass="106548">MKCKLFFLMVLIILVPLKFLAQNTLSFQAVEVGTGSDFEISISLQNQDHIAALQFDLSYNATAIELLSGHVLTSMAPNHSLSVSNPLPGIVRVIIYSASNAVLNPISGLLVRLKMKSKTVAGTFNCSFSNVIGSSALGTEIPITGSNQNVVVKGPMLALLNSSIDFGKTPIGSTPTRQISIQNTGNLPLVLSGNTSIPPFAFLDTYPVSISPNETKNLTFGLNTATKINTTLHLGFQNNDPDPIRNIQAIAVSAKVYAVNEIHIGNGSGTINTEIEIPVYVNNMEAFNGFQFDVLLPADITYVNNSIIQSSRFNGHSISASVVNGNTLRFIAFSSSNKEFNGNNGEFFRFKLKPAVSSGVYNLSISNPILSNTTLGNIVSDAFNGSIQINAPNLSLSTNSISYGNIPITESRTTDVTLYNTGSSLLIIDSIVTSSSQMVISTPLPIEIVPGASIMVELKYKPTNSGSFSETISFRYNGSDLQKIVNVQASVFSPNYIMIQNQVGIKNQLNNFSILLKNNDAVRAVQFDVELPSGFILQSSNLTTTARSAGFNVSASLLSGNKYRILLYSFSSASISAGSESIINFPVFLNANLSSGNYSFVYSNVIFSNTSNQNIASIALEEGKITLNDAPIAVADQITVAEAGTATTLVGGAASVLTNDTDVENNPLIAVLVSGVSNGTLTLNSNGTFSYVHNGSETTSDSFTYQANDGKLNSNTITVTITVSPANDAPIAVADQIIVVEAGTATTLVGGAISVLTNDTDAENNPLSAVLVSGVSNGTLTLNSNGTFTYVHNASETTSDSFTYQANDGNLNSNTITVTITVSPANDAPIAVADQIIVVEAGAATTLVGGAISVLTNDTDAENNPLSAVLVSGVSNGTLTLNSNGTFTYVHNGSETTSDSFTYQANDGYRNSNVVIVSISITKNLSTDSYEKTIEVVAHPNPTRDIVEIAIPEELVLEKIELYNSLGELVGRYSTNIIPFQNFATGNYFLRIFTSKGSISKKIIKM</sequence>
<dbReference type="InterPro" id="IPR026444">
    <property type="entry name" value="Secre_tail"/>
</dbReference>
<dbReference type="OrthoDB" id="9805017at2"/>
<dbReference type="PATRIC" id="fig|29536.5.peg.795"/>
<dbReference type="InterPro" id="IPR013783">
    <property type="entry name" value="Ig-like_fold"/>
</dbReference>
<proteinExistence type="predicted"/>
<dbReference type="GO" id="GO:0030246">
    <property type="term" value="F:carbohydrate binding"/>
    <property type="evidence" value="ECO:0007669"/>
    <property type="project" value="InterPro"/>
</dbReference>
<dbReference type="Gene3D" id="2.60.40.680">
    <property type="match status" value="2"/>
</dbReference>
<dbReference type="Pfam" id="PF17803">
    <property type="entry name" value="Cadherin_4"/>
    <property type="match status" value="3"/>
</dbReference>
<evidence type="ECO:0000256" key="5">
    <source>
        <dbReference type="ARBA" id="ARBA00023069"/>
    </source>
</evidence>
<dbReference type="NCBIfam" id="NF012211">
    <property type="entry name" value="tand_rpt_95"/>
    <property type="match status" value="3"/>
</dbReference>
<evidence type="ECO:0000256" key="2">
    <source>
        <dbReference type="ARBA" id="ARBA00004496"/>
    </source>
</evidence>
<accession>A0A199XTE8</accession>
<dbReference type="SUPFAM" id="SSF49384">
    <property type="entry name" value="Carbohydrate-binding domain"/>
    <property type="match status" value="2"/>
</dbReference>
<dbReference type="Pfam" id="PF18962">
    <property type="entry name" value="Por_Secre_tail"/>
    <property type="match status" value="1"/>
</dbReference>
<evidence type="ECO:0000256" key="4">
    <source>
        <dbReference type="ARBA" id="ARBA00022729"/>
    </source>
</evidence>
<keyword evidence="5" id="KW-0969">Cilium</keyword>
<dbReference type="CDD" id="cd08547">
    <property type="entry name" value="Type_II_cohesin"/>
    <property type="match status" value="1"/>
</dbReference>
<dbReference type="EMBL" id="JMTM01000017">
    <property type="protein sequence ID" value="OAZ04920.1"/>
    <property type="molecule type" value="Genomic_DNA"/>
</dbReference>
<evidence type="ECO:0000256" key="6">
    <source>
        <dbReference type="ARBA" id="ARBA00023273"/>
    </source>
</evidence>
<evidence type="ECO:0000256" key="1">
    <source>
        <dbReference type="ARBA" id="ARBA00004138"/>
    </source>
</evidence>
<evidence type="ECO:0000256" key="3">
    <source>
        <dbReference type="ARBA" id="ARBA00022490"/>
    </source>
</evidence>
<dbReference type="PANTHER" id="PTHR45739:SF8">
    <property type="entry name" value="FRAS1-RELATED EXTRACELLULAR MATRIX PROTEIN 1"/>
    <property type="match status" value="1"/>
</dbReference>
<feature type="domain" description="RapA2 cadherin-like" evidence="7">
    <location>
        <begin position="817"/>
        <end position="889"/>
    </location>
</feature>
<organism evidence="10 11">
    <name type="scientific">Flavobacterium succinicans</name>
    <dbReference type="NCBI Taxonomy" id="29536"/>
    <lineage>
        <taxon>Bacteria</taxon>
        <taxon>Pseudomonadati</taxon>
        <taxon>Bacteroidota</taxon>
        <taxon>Flavobacteriia</taxon>
        <taxon>Flavobacteriales</taxon>
        <taxon>Flavobacteriaceae</taxon>
        <taxon>Flavobacterium</taxon>
    </lineage>
</organism>
<name>A0A199XTE8_9FLAO</name>
<dbReference type="NCBIfam" id="TIGR01965">
    <property type="entry name" value="VCBS_repeat"/>
    <property type="match status" value="2"/>
</dbReference>
<comment type="subcellular location">
    <subcellularLocation>
        <location evidence="1">Cell projection</location>
        <location evidence="1">Cilium</location>
    </subcellularLocation>
    <subcellularLocation>
        <location evidence="2">Cytoplasm</location>
    </subcellularLocation>
</comment>
<dbReference type="Gene3D" id="2.60.40.10">
    <property type="entry name" value="Immunoglobulins"/>
    <property type="match status" value="2"/>
</dbReference>
<dbReference type="Gene3D" id="2.60.40.3440">
    <property type="match status" value="1"/>
</dbReference>
<feature type="domain" description="RapA2 cadherin-like" evidence="7">
    <location>
        <begin position="628"/>
        <end position="691"/>
    </location>
</feature>
<evidence type="ECO:0000313" key="10">
    <source>
        <dbReference type="EMBL" id="OAZ04920.1"/>
    </source>
</evidence>
<gene>
    <name evidence="10" type="ORF">FLB_07680</name>
</gene>
<evidence type="ECO:0000313" key="11">
    <source>
        <dbReference type="Proteomes" id="UP000093807"/>
    </source>
</evidence>
<feature type="domain" description="Secretion system C-terminal sorting" evidence="8">
    <location>
        <begin position="940"/>
        <end position="1004"/>
    </location>
</feature>
<dbReference type="NCBIfam" id="TIGR04183">
    <property type="entry name" value="Por_Secre_tail"/>
    <property type="match status" value="1"/>
</dbReference>
<dbReference type="InterPro" id="IPR040853">
    <property type="entry name" value="RapA2_cadherin-like"/>
</dbReference>
<evidence type="ECO:0000259" key="8">
    <source>
        <dbReference type="Pfam" id="PF18962"/>
    </source>
</evidence>
<dbReference type="InterPro" id="IPR008965">
    <property type="entry name" value="CBM2/CBM3_carb-bd_dom_sf"/>
</dbReference>
<keyword evidence="11" id="KW-1185">Reference proteome</keyword>
<evidence type="ECO:0000259" key="9">
    <source>
        <dbReference type="Pfam" id="PF22544"/>
    </source>
</evidence>
<dbReference type="GO" id="GO:0005737">
    <property type="term" value="C:cytoplasm"/>
    <property type="evidence" value="ECO:0007669"/>
    <property type="project" value="UniProtKB-SubCell"/>
</dbReference>
<feature type="domain" description="RapA2 cadherin-like" evidence="7">
    <location>
        <begin position="718"/>
        <end position="790"/>
    </location>
</feature>
<keyword evidence="3" id="KW-0963">Cytoplasm</keyword>
<dbReference type="Pfam" id="PF22544">
    <property type="entry name" value="HYDIN_VesB_CFA65-like_Ig"/>
    <property type="match status" value="1"/>
</dbReference>
<dbReference type="InterPro" id="IPR010221">
    <property type="entry name" value="VCBS_dom"/>
</dbReference>
<dbReference type="InterPro" id="IPR051561">
    <property type="entry name" value="FRAS1_ECM"/>
</dbReference>
<dbReference type="Proteomes" id="UP000093807">
    <property type="component" value="Unassembled WGS sequence"/>
</dbReference>
<dbReference type="RefSeq" id="WP_082923201.1">
    <property type="nucleotide sequence ID" value="NZ_JMTM01000017.1"/>
</dbReference>
<evidence type="ECO:0000259" key="7">
    <source>
        <dbReference type="Pfam" id="PF17803"/>
    </source>
</evidence>
<protein>
    <submittedName>
        <fullName evidence="10">Uncharacterized protein</fullName>
    </submittedName>
</protein>
<dbReference type="InterPro" id="IPR053879">
    <property type="entry name" value="HYDIN_VesB_CFA65-like_Ig"/>
</dbReference>
<keyword evidence="4" id="KW-0732">Signal</keyword>
<dbReference type="GO" id="GO:0009653">
    <property type="term" value="P:anatomical structure morphogenesis"/>
    <property type="evidence" value="ECO:0007669"/>
    <property type="project" value="TreeGrafter"/>
</dbReference>
<keyword evidence="6" id="KW-0966">Cell projection</keyword>
<reference evidence="10 11" key="1">
    <citation type="submission" date="2016-06" db="EMBL/GenBank/DDBJ databases">
        <title>Draft genome sequence of Flavobacterium succinicans strain DD5b.</title>
        <authorList>
            <person name="Poehlein A."/>
            <person name="Daniel R."/>
            <person name="Simeonova D.D."/>
        </authorList>
    </citation>
    <scope>NUCLEOTIDE SEQUENCE [LARGE SCALE GENOMIC DNA]</scope>
    <source>
        <strain evidence="10 11">DD5b</strain>
    </source>
</reference>
<comment type="caution">
    <text evidence="10">The sequence shown here is derived from an EMBL/GenBank/DDBJ whole genome shotgun (WGS) entry which is preliminary data.</text>
</comment>
<feature type="domain" description="HYDIN/VesB/CFA65-like Ig-like" evidence="9">
    <location>
        <begin position="392"/>
        <end position="488"/>
    </location>
</feature>